<evidence type="ECO:0000313" key="2">
    <source>
        <dbReference type="Proteomes" id="UP000465221"/>
    </source>
</evidence>
<reference evidence="1 2" key="1">
    <citation type="submission" date="2020-01" db="EMBL/GenBank/DDBJ databases">
        <title>Draft genome sequence of Aspergillus udagawae IFM 46972.</title>
        <authorList>
            <person name="Takahashi H."/>
            <person name="Yaguchi T."/>
        </authorList>
    </citation>
    <scope>NUCLEOTIDE SEQUENCE [LARGE SCALE GENOMIC DNA]</scope>
    <source>
        <strain evidence="1 2">IFM 46972</strain>
    </source>
</reference>
<sequence length="113" mass="13109">MSLSWPWHFALVSPAEQQHRRELLDLRGYYAQLSVLIALVALRCYKSSFSHAEYADDPQRAHRPWRESAPFRGFSETRAQYVVCLIWLGWLLGLSMWRSGEGADVPGLVYIRI</sequence>
<comment type="caution">
    <text evidence="1">The sequence shown here is derived from an EMBL/GenBank/DDBJ whole genome shotgun (WGS) entry which is preliminary data.</text>
</comment>
<protein>
    <submittedName>
        <fullName evidence="1">Uncharacterized protein</fullName>
    </submittedName>
</protein>
<dbReference type="Proteomes" id="UP000465221">
    <property type="component" value="Unassembled WGS sequence"/>
</dbReference>
<dbReference type="EMBL" id="BLKC01000057">
    <property type="protein sequence ID" value="GFF44170.1"/>
    <property type="molecule type" value="Genomic_DNA"/>
</dbReference>
<dbReference type="AlphaFoldDB" id="A0A8H3P6A4"/>
<proteinExistence type="predicted"/>
<accession>A0A8H3P6A4</accession>
<evidence type="ECO:0000313" key="1">
    <source>
        <dbReference type="EMBL" id="GFF44170.1"/>
    </source>
</evidence>
<gene>
    <name evidence="1" type="ORF">IFM46972_07453</name>
</gene>
<name>A0A8H3P6A4_9EURO</name>
<organism evidence="1 2">
    <name type="scientific">Aspergillus udagawae</name>
    <dbReference type="NCBI Taxonomy" id="91492"/>
    <lineage>
        <taxon>Eukaryota</taxon>
        <taxon>Fungi</taxon>
        <taxon>Dikarya</taxon>
        <taxon>Ascomycota</taxon>
        <taxon>Pezizomycotina</taxon>
        <taxon>Eurotiomycetes</taxon>
        <taxon>Eurotiomycetidae</taxon>
        <taxon>Eurotiales</taxon>
        <taxon>Aspergillaceae</taxon>
        <taxon>Aspergillus</taxon>
        <taxon>Aspergillus subgen. Fumigati</taxon>
    </lineage>
</organism>